<dbReference type="InterPro" id="IPR050091">
    <property type="entry name" value="PKS_NRPS_Biosynth_Enz"/>
</dbReference>
<feature type="domain" description="Carrier" evidence="7">
    <location>
        <begin position="1426"/>
        <end position="1507"/>
    </location>
</feature>
<keyword evidence="3" id="KW-0808">Transferase</keyword>
<dbReference type="InterPro" id="IPR014030">
    <property type="entry name" value="Ketoacyl_synth_N"/>
</dbReference>
<comment type="caution">
    <text evidence="10">The sequence shown here is derived from an EMBL/GenBank/DDBJ whole genome shotgun (WGS) entry which is preliminary data.</text>
</comment>
<dbReference type="InterPro" id="IPR036736">
    <property type="entry name" value="ACP-like_sf"/>
</dbReference>
<name>A0A167AJ36_COLIC</name>
<reference evidence="10 11" key="1">
    <citation type="submission" date="2015-06" db="EMBL/GenBank/DDBJ databases">
        <title>Survival trade-offs in plant roots during colonization by closely related pathogenic and mutualistic fungi.</title>
        <authorList>
            <person name="Hacquard S."/>
            <person name="Kracher B."/>
            <person name="Hiruma K."/>
            <person name="Weinman A."/>
            <person name="Muench P."/>
            <person name="Garrido Oter R."/>
            <person name="Ver Loren van Themaat E."/>
            <person name="Dallerey J.-F."/>
            <person name="Damm U."/>
            <person name="Henrissat B."/>
            <person name="Lespinet O."/>
            <person name="Thon M."/>
            <person name="Kemen E."/>
            <person name="McHardy A.C."/>
            <person name="Schulze-Lefert P."/>
            <person name="O'Connell R.J."/>
        </authorList>
    </citation>
    <scope>NUCLEOTIDE SEQUENCE [LARGE SCALE GENOMIC DNA]</scope>
    <source>
        <strain evidence="10 11">MAFF 238704</strain>
    </source>
</reference>
<evidence type="ECO:0000256" key="1">
    <source>
        <dbReference type="ARBA" id="ARBA00022450"/>
    </source>
</evidence>
<dbReference type="Pfam" id="PF00975">
    <property type="entry name" value="Thioesterase"/>
    <property type="match status" value="1"/>
</dbReference>
<feature type="region of interest" description="C-terminal hotdog fold" evidence="5">
    <location>
        <begin position="1207"/>
        <end position="1354"/>
    </location>
</feature>
<keyword evidence="4" id="KW-0511">Multifunctional enzyme</keyword>
<gene>
    <name evidence="10" type="ORF">CI238_06554</name>
</gene>
<dbReference type="EMBL" id="LFIW01001965">
    <property type="protein sequence ID" value="KZL80200.1"/>
    <property type="molecule type" value="Genomic_DNA"/>
</dbReference>
<dbReference type="InterPro" id="IPR001031">
    <property type="entry name" value="Thioesterase"/>
</dbReference>
<dbReference type="InterPro" id="IPR049900">
    <property type="entry name" value="PKS_mFAS_DH"/>
</dbReference>
<dbReference type="STRING" id="1573173.A0A167AJ36"/>
<evidence type="ECO:0000259" key="8">
    <source>
        <dbReference type="PROSITE" id="PS52004"/>
    </source>
</evidence>
<evidence type="ECO:0000256" key="4">
    <source>
        <dbReference type="ARBA" id="ARBA00023268"/>
    </source>
</evidence>
<dbReference type="InterPro" id="IPR016035">
    <property type="entry name" value="Acyl_Trfase/lysoPLipase"/>
</dbReference>
<dbReference type="GO" id="GO:0044550">
    <property type="term" value="P:secondary metabolite biosynthetic process"/>
    <property type="evidence" value="ECO:0007669"/>
    <property type="project" value="TreeGrafter"/>
</dbReference>
<evidence type="ECO:0000313" key="11">
    <source>
        <dbReference type="Proteomes" id="UP000076584"/>
    </source>
</evidence>
<feature type="domain" description="Ketosynthase family 3 (KS3)" evidence="8">
    <location>
        <begin position="114"/>
        <end position="541"/>
    </location>
</feature>
<dbReference type="SUPFAM" id="SSF53474">
    <property type="entry name" value="alpha/beta-Hydrolases"/>
    <property type="match status" value="1"/>
</dbReference>
<dbReference type="InterPro" id="IPR049552">
    <property type="entry name" value="PKS_DH_N"/>
</dbReference>
<sequence length="1857" mass="201995">MDEIIGNNRELLGRELSSAVQVMSTSQCQPFRSATLRELLRQVLDDILILRLDMDGTTKAVASSVPTGSSLQLVVIGGANAVSTMQNALHSRNVTVTVIDGVAMRPEPALRSGSGKVAIIGVGGRFPGSESVNSFWESLLEAREFHRPVPESRFALDAWQHALGPDASLPYGCFLDRPGQFDARLFNISPREASQMEPMHRLLMLVTYEALEAAGYAPNATPATDKTRVSTFFGQSSDDWRDVNHQHGIDTHYIPATARAFGAGRLHHFFKWEGPAFTVDAACGSSAVAISLGCASLTRGDCDMAVVGGAMLACSPDAMAGLAKGGFLSPTGSCKTFRADVDGYCRGEAVAAVVLKRLEDAQLDKDNILGVVDGWARNHAAYASSITHPHQPSQERVFHQVLQAAGAKPTDIGYVEAHGTGTTAGDLCEVSSIASVLGANRTAENPLVLGAVKANVGHAEAGAAVVALIKVAMILKNNGMIPPQPGFENPVNPAQLNPEFPPLASRNIHVANGRQHLNPGQKILMNCFDATGGNTSLIISPPPAAKPSSTCLPASTAHEEAADPRTHHVVACSGHTFTVMKKNERRILDYVMSHKEEPLKNLAYTTTARRMKHHSYRTAWVVGSMKELGRKLLEDQSKTESNIKRPGSVAFTFTGQGSAYRGMAKRLFNSSPRFHKFIVASQHICEVYGFPSIIEFIQGEDIHGDASRPDIKAAQEQLATVVLQLALVDLLQSWGLKPDVVIGHSLGEYTTLCTAGVISLSDTIYLVGKRASLLGKHCQAEAYSMLVLPMSGIEASSLLATHSRCCVACKNTPHTTVVSGPKEAISALQDTLRRDRGIETKLLPVPYGFHSDQMEQVAGDLELLAQHIQFSAPKTPVASTLFGKLVRGENMFNAKYLARQTREAVDFVAALEAIRNGGLADDKTVWIEIGPDAVNTSMVRKALAVREADRLLPTLRSGEEDWEVLGNLVVSAYCRGQDINWNSYHRDYELSLGLVELQGYAFDLKDYWRSYVHPKPTEIVTDNVPATSSARNGVPDMPYLTPYLQHLTSESVEADGSMVAHFVSKVNHPEMVAAARGHLVDGTPIFPGSAFCEMAYAAADYLIPKHQRQPEKPHVSSLVMYGLEMNRPLVISTSTDDSVVQTTAICDSRGVRVKFSVASGPDTYSLGQVSIRFDRGAALQTKTGPTSLFLVKARMDAVIQAVMNGEGHMLRKSVIYQLFERYIGYGTGFQGIQECFLGQDRTESACTVRLPSSPSATGDRDAFNMYWRDCVFHLAGYMLNGHPDGPLGEANIAVAVQEILFEDELTHTDTYKVYTHMTPTQTGFVGDVYVFRGEELIALCSDMVYKTVTPRRVVPGAKKITATSLAAARNPAQSAITLPVSDSKPAAVSPVATSFKVSAPPTQIADVPPENNLKKKDEQVASRAAPAPDQNNHDVANLLLELISSETGWPVDVLEDNTELADMGVDSLMNIVLVSKIRAEKGIEISANKFRQCFTVADIKRQFGSKSTTPVAAETAAKETITDVAVEIVSDNMEDDDWGDETLSHPVCTPVAISRPGSTETDMSAINFKPPKTTDPVLLVDGENDFNLDGKYVVEDFLIQGEEKDGVPYLFLFPDGSGSVISFFQLPQLSTNVCVYGLHSPWTKEPDAFTCTIEQATNLYLAAIRARQPRGPYLLGGWSSGCVFAYESARLLLEAGEEVLGLIIIDMHCPRPLPEWIDTTRGLWEYWCETTGLENVFAPLPDGADLEAHLINNFRALNRYHPKPMVPSKRPKHGTLIIWAKKGMGNGLKREDFGDFPDPLGLGDWFCFDRTDFGPKGWEDLVGDQVECVAIDGHHRSIMVPPDLVKVIDDALRRFLL</sequence>
<dbReference type="Gene3D" id="3.10.129.110">
    <property type="entry name" value="Polyketide synthase dehydratase"/>
    <property type="match status" value="1"/>
</dbReference>
<evidence type="ECO:0000313" key="10">
    <source>
        <dbReference type="EMBL" id="KZL80200.1"/>
    </source>
</evidence>
<dbReference type="InterPro" id="IPR014043">
    <property type="entry name" value="Acyl_transferase_dom"/>
</dbReference>
<dbReference type="Proteomes" id="UP000076584">
    <property type="component" value="Unassembled WGS sequence"/>
</dbReference>
<dbReference type="InterPro" id="IPR020841">
    <property type="entry name" value="PKS_Beta-ketoAc_synthase_dom"/>
</dbReference>
<dbReference type="Pfam" id="PF00550">
    <property type="entry name" value="PP-binding"/>
    <property type="match status" value="1"/>
</dbReference>
<dbReference type="Gene3D" id="3.30.70.3290">
    <property type="match status" value="1"/>
</dbReference>
<dbReference type="SUPFAM" id="SSF47336">
    <property type="entry name" value="ACP-like"/>
    <property type="match status" value="1"/>
</dbReference>
<dbReference type="PROSITE" id="PS52004">
    <property type="entry name" value="KS3_2"/>
    <property type="match status" value="1"/>
</dbReference>
<feature type="region of interest" description="Disordered" evidence="6">
    <location>
        <begin position="1400"/>
        <end position="1430"/>
    </location>
</feature>
<dbReference type="SUPFAM" id="SSF55048">
    <property type="entry name" value="Probable ACP-binding domain of malonyl-CoA ACP transacylase"/>
    <property type="match status" value="1"/>
</dbReference>
<dbReference type="SUPFAM" id="SSF53901">
    <property type="entry name" value="Thiolase-like"/>
    <property type="match status" value="1"/>
</dbReference>
<protein>
    <submittedName>
        <fullName evidence="10">Polyketide synthase</fullName>
    </submittedName>
</protein>
<evidence type="ECO:0000259" key="9">
    <source>
        <dbReference type="PROSITE" id="PS52019"/>
    </source>
</evidence>
<dbReference type="CDD" id="cd00833">
    <property type="entry name" value="PKS"/>
    <property type="match status" value="1"/>
</dbReference>
<feature type="domain" description="PKS/mFAS DH" evidence="9">
    <location>
        <begin position="1045"/>
        <end position="1354"/>
    </location>
</feature>
<evidence type="ECO:0000256" key="3">
    <source>
        <dbReference type="ARBA" id="ARBA00022679"/>
    </source>
</evidence>
<dbReference type="InterPro" id="IPR030918">
    <property type="entry name" value="PT_fungal_PKS"/>
</dbReference>
<dbReference type="Gene3D" id="3.40.47.10">
    <property type="match status" value="1"/>
</dbReference>
<dbReference type="SUPFAM" id="SSF52151">
    <property type="entry name" value="FabD/lysophospholipase-like"/>
    <property type="match status" value="1"/>
</dbReference>
<dbReference type="InterPro" id="IPR016039">
    <property type="entry name" value="Thiolase-like"/>
</dbReference>
<proteinExistence type="predicted"/>
<feature type="active site" description="Proton acceptor; for dehydratase activity" evidence="5">
    <location>
        <position position="1078"/>
    </location>
</feature>
<dbReference type="SMART" id="SM00825">
    <property type="entry name" value="PKS_KS"/>
    <property type="match status" value="1"/>
</dbReference>
<keyword evidence="11" id="KW-1185">Reference proteome</keyword>
<feature type="region of interest" description="N-terminal hotdog fold" evidence="5">
    <location>
        <begin position="1045"/>
        <end position="1185"/>
    </location>
</feature>
<dbReference type="InterPro" id="IPR029058">
    <property type="entry name" value="AB_hydrolase_fold"/>
</dbReference>
<dbReference type="Gene3D" id="3.30.70.250">
    <property type="entry name" value="Malonyl-CoA ACP transacylase, ACP-binding"/>
    <property type="match status" value="1"/>
</dbReference>
<dbReference type="PANTHER" id="PTHR43775">
    <property type="entry name" value="FATTY ACID SYNTHASE"/>
    <property type="match status" value="1"/>
</dbReference>
<dbReference type="Pfam" id="PF00109">
    <property type="entry name" value="ketoacyl-synt"/>
    <property type="match status" value="1"/>
</dbReference>
<dbReference type="Pfam" id="PF02801">
    <property type="entry name" value="Ketoacyl-synt_C"/>
    <property type="match status" value="1"/>
</dbReference>
<organism evidence="10 11">
    <name type="scientific">Colletotrichum incanum</name>
    <name type="common">Soybean anthracnose fungus</name>
    <dbReference type="NCBI Taxonomy" id="1573173"/>
    <lineage>
        <taxon>Eukaryota</taxon>
        <taxon>Fungi</taxon>
        <taxon>Dikarya</taxon>
        <taxon>Ascomycota</taxon>
        <taxon>Pezizomycotina</taxon>
        <taxon>Sordariomycetes</taxon>
        <taxon>Hypocreomycetidae</taxon>
        <taxon>Glomerellales</taxon>
        <taxon>Glomerellaceae</taxon>
        <taxon>Colletotrichum</taxon>
        <taxon>Colletotrichum spaethianum species complex</taxon>
    </lineage>
</organism>
<dbReference type="InterPro" id="IPR042104">
    <property type="entry name" value="PKS_dehydratase_sf"/>
</dbReference>
<dbReference type="Pfam" id="PF00698">
    <property type="entry name" value="Acyl_transf_1"/>
    <property type="match status" value="1"/>
</dbReference>
<dbReference type="Gene3D" id="1.10.1200.10">
    <property type="entry name" value="ACP-like"/>
    <property type="match status" value="1"/>
</dbReference>
<evidence type="ECO:0000259" key="7">
    <source>
        <dbReference type="PROSITE" id="PS50075"/>
    </source>
</evidence>
<accession>A0A167AJ36</accession>
<dbReference type="PROSITE" id="PS50075">
    <property type="entry name" value="CARRIER"/>
    <property type="match status" value="1"/>
</dbReference>
<dbReference type="GO" id="GO:0006633">
    <property type="term" value="P:fatty acid biosynthetic process"/>
    <property type="evidence" value="ECO:0007669"/>
    <property type="project" value="TreeGrafter"/>
</dbReference>
<dbReference type="InterPro" id="IPR016036">
    <property type="entry name" value="Malonyl_transacylase_ACP-bd"/>
</dbReference>
<dbReference type="PANTHER" id="PTHR43775:SF37">
    <property type="entry name" value="SI:DKEY-61P9.11"/>
    <property type="match status" value="1"/>
</dbReference>
<feature type="active site" description="Proton donor; for dehydratase activity" evidence="5">
    <location>
        <position position="1269"/>
    </location>
</feature>
<dbReference type="NCBIfam" id="TIGR04532">
    <property type="entry name" value="PT_fungal_PKS"/>
    <property type="match status" value="1"/>
</dbReference>
<dbReference type="Pfam" id="PF21089">
    <property type="entry name" value="PKS_DH_N"/>
    <property type="match status" value="1"/>
</dbReference>
<dbReference type="GO" id="GO:0004312">
    <property type="term" value="F:fatty acid synthase activity"/>
    <property type="evidence" value="ECO:0007669"/>
    <property type="project" value="TreeGrafter"/>
</dbReference>
<dbReference type="Gene3D" id="3.40.50.1820">
    <property type="entry name" value="alpha/beta hydrolase"/>
    <property type="match status" value="1"/>
</dbReference>
<dbReference type="SMART" id="SM00827">
    <property type="entry name" value="PKS_AT"/>
    <property type="match status" value="1"/>
</dbReference>
<keyword evidence="1" id="KW-0596">Phosphopantetheine</keyword>
<keyword evidence="2" id="KW-0597">Phosphoprotein</keyword>
<dbReference type="PROSITE" id="PS52019">
    <property type="entry name" value="PKS_MFAS_DH"/>
    <property type="match status" value="1"/>
</dbReference>
<dbReference type="Gene3D" id="3.40.366.10">
    <property type="entry name" value="Malonyl-Coenzyme A Acyl Carrier Protein, domain 2"/>
    <property type="match status" value="1"/>
</dbReference>
<dbReference type="InterPro" id="IPR009081">
    <property type="entry name" value="PP-bd_ACP"/>
</dbReference>
<evidence type="ECO:0000256" key="5">
    <source>
        <dbReference type="PROSITE-ProRule" id="PRU01363"/>
    </source>
</evidence>
<evidence type="ECO:0000256" key="6">
    <source>
        <dbReference type="SAM" id="MobiDB-lite"/>
    </source>
</evidence>
<dbReference type="InterPro" id="IPR001227">
    <property type="entry name" value="Ac_transferase_dom_sf"/>
</dbReference>
<evidence type="ECO:0000256" key="2">
    <source>
        <dbReference type="ARBA" id="ARBA00022553"/>
    </source>
</evidence>
<dbReference type="InterPro" id="IPR014031">
    <property type="entry name" value="Ketoacyl_synth_C"/>
</dbReference>